<sequence>MLSKIGILVKNLTFFEAANKLLKADYQRSAILDLVW</sequence>
<dbReference type="EMBL" id="AFWI01000218">
    <property type="protein sequence ID" value="EGU46677.1"/>
    <property type="molecule type" value="Genomic_DNA"/>
</dbReference>
<gene>
    <name evidence="1" type="ORF">VITU9109_04847</name>
</gene>
<evidence type="ECO:0000313" key="1">
    <source>
        <dbReference type="EMBL" id="EGU46677.1"/>
    </source>
</evidence>
<protein>
    <recommendedName>
        <fullName evidence="3">Transposase</fullName>
    </recommendedName>
</protein>
<name>A0ABP2LCS4_9VIBR</name>
<organism evidence="1 2">
    <name type="scientific">Vibrio tubiashii ATCC 19109</name>
    <dbReference type="NCBI Taxonomy" id="1051646"/>
    <lineage>
        <taxon>Bacteria</taxon>
        <taxon>Pseudomonadati</taxon>
        <taxon>Pseudomonadota</taxon>
        <taxon>Gammaproteobacteria</taxon>
        <taxon>Vibrionales</taxon>
        <taxon>Vibrionaceae</taxon>
        <taxon>Vibrio</taxon>
        <taxon>Vibrio oreintalis group</taxon>
    </lineage>
</organism>
<keyword evidence="2" id="KW-1185">Reference proteome</keyword>
<proteinExistence type="predicted"/>
<comment type="caution">
    <text evidence="1">The sequence shown here is derived from an EMBL/GenBank/DDBJ whole genome shotgun (WGS) entry which is preliminary data.</text>
</comment>
<accession>A0ABP2LCS4</accession>
<dbReference type="Proteomes" id="UP000003836">
    <property type="component" value="Unassembled WGS sequence"/>
</dbReference>
<evidence type="ECO:0000313" key="2">
    <source>
        <dbReference type="Proteomes" id="UP000003836"/>
    </source>
</evidence>
<reference evidence="1 2" key="1">
    <citation type="journal article" date="2012" name="Int. J. Syst. Evol. Microbiol.">
        <title>Vibrio caribbeanicus sp. nov., isolated from the marine sponge Scleritoderma cyanea.</title>
        <authorList>
            <person name="Hoffmann M."/>
            <person name="Monday S.R."/>
            <person name="Allard M.W."/>
            <person name="Strain E.A."/>
            <person name="Whittaker P."/>
            <person name="Naum M."/>
            <person name="McCarthy P.J."/>
            <person name="Lopez J.V."/>
            <person name="Fischer M."/>
            <person name="Brown E.W."/>
        </authorList>
    </citation>
    <scope>NUCLEOTIDE SEQUENCE [LARGE SCALE GENOMIC DNA]</scope>
    <source>
        <strain evidence="1 2">ATCC 19109</strain>
    </source>
</reference>
<evidence type="ECO:0008006" key="3">
    <source>
        <dbReference type="Google" id="ProtNLM"/>
    </source>
</evidence>